<evidence type="ECO:0008006" key="4">
    <source>
        <dbReference type="Google" id="ProtNLM"/>
    </source>
</evidence>
<reference evidence="2" key="1">
    <citation type="submission" date="2022-06" db="EMBL/GenBank/DDBJ databases">
        <title>Ornithinimicrobium HY1793.</title>
        <authorList>
            <person name="Huang Y."/>
        </authorList>
    </citation>
    <scope>NUCLEOTIDE SEQUENCE</scope>
    <source>
        <strain evidence="2">HY1793</strain>
    </source>
</reference>
<feature type="region of interest" description="Disordered" evidence="1">
    <location>
        <begin position="421"/>
        <end position="449"/>
    </location>
</feature>
<evidence type="ECO:0000313" key="3">
    <source>
        <dbReference type="Proteomes" id="UP001056455"/>
    </source>
</evidence>
<name>A0ABY4YNW1_9MICO</name>
<protein>
    <recommendedName>
        <fullName evidence="4">Stress response protein</fullName>
    </recommendedName>
</protein>
<accession>A0ABY4YNW1</accession>
<dbReference type="EMBL" id="CP099489">
    <property type="protein sequence ID" value="USQ78398.1"/>
    <property type="molecule type" value="Genomic_DNA"/>
</dbReference>
<keyword evidence="3" id="KW-1185">Reference proteome</keyword>
<dbReference type="Proteomes" id="UP001056455">
    <property type="component" value="Chromosome"/>
</dbReference>
<evidence type="ECO:0000313" key="2">
    <source>
        <dbReference type="EMBL" id="USQ78398.1"/>
    </source>
</evidence>
<dbReference type="RefSeq" id="WP_252591196.1">
    <property type="nucleotide sequence ID" value="NZ_CP099489.1"/>
</dbReference>
<evidence type="ECO:0000256" key="1">
    <source>
        <dbReference type="SAM" id="MobiDB-lite"/>
    </source>
</evidence>
<organism evidence="2 3">
    <name type="scientific">Ornithinimicrobium faecis</name>
    <dbReference type="NCBI Taxonomy" id="2934158"/>
    <lineage>
        <taxon>Bacteria</taxon>
        <taxon>Bacillati</taxon>
        <taxon>Actinomycetota</taxon>
        <taxon>Actinomycetes</taxon>
        <taxon>Micrococcales</taxon>
        <taxon>Ornithinimicrobiaceae</taxon>
        <taxon>Ornithinimicrobium</taxon>
    </lineage>
</organism>
<gene>
    <name evidence="2" type="ORF">NF556_12160</name>
</gene>
<feature type="compositionally biased region" description="Polar residues" evidence="1">
    <location>
        <begin position="430"/>
        <end position="440"/>
    </location>
</feature>
<sequence length="449" mass="49098">MTEAAWHEARLIPTSGISGAEEQEQRATSALLAVLGAVREFGQGLLKPLGAPSGLIETFVEVPFDLAGRRIFPDGLIRVTRGKREWVSLVEVKTGRNNLNGEQLENYLDVAKEQGFDALITISNEIPPAVGVHPTKVDKRKLRKVAIHHWSWTFVLSTAVVQKEHRGVSDPEQAWILGELIRYLEHPRSGAMELEDMGSSWVPVRQAVTSGTLRSGDVGAADVVARWDALLRYVGLRLGRELGTDVTQVLSRKEVAEPQLRVQALVESLASQGQLFGALKVPDAVAPIHITADLRAGQVSCHVDVEAPREGRPTTRVNWLIRQLKNAPADARLEAFVLNGRGPGVTELLGKVRDDPSLLVQDPKREIKSFRVAVSFPLGTKRGRGRGAFIDSVVESVDTCYADVLQQLKAWVARPPRMRDVDLPPAKESALSSTALSSQDGPDYEGQDS</sequence>
<proteinExistence type="predicted"/>